<dbReference type="AlphaFoldDB" id="A0A1X7T7V6"/>
<feature type="compositionally biased region" description="Low complexity" evidence="1">
    <location>
        <begin position="56"/>
        <end position="70"/>
    </location>
</feature>
<protein>
    <submittedName>
        <fullName evidence="2">Uncharacterized protein</fullName>
    </submittedName>
</protein>
<evidence type="ECO:0000256" key="1">
    <source>
        <dbReference type="SAM" id="MobiDB-lite"/>
    </source>
</evidence>
<organism evidence="2">
    <name type="scientific">Amphimedon queenslandica</name>
    <name type="common">Sponge</name>
    <dbReference type="NCBI Taxonomy" id="400682"/>
    <lineage>
        <taxon>Eukaryota</taxon>
        <taxon>Metazoa</taxon>
        <taxon>Porifera</taxon>
        <taxon>Demospongiae</taxon>
        <taxon>Heteroscleromorpha</taxon>
        <taxon>Haplosclerida</taxon>
        <taxon>Niphatidae</taxon>
        <taxon>Amphimedon</taxon>
    </lineage>
</organism>
<name>A0A1X7T7V6_AMPQE</name>
<feature type="compositionally biased region" description="Low complexity" evidence="1">
    <location>
        <begin position="154"/>
        <end position="169"/>
    </location>
</feature>
<feature type="compositionally biased region" description="Polar residues" evidence="1">
    <location>
        <begin position="35"/>
        <end position="44"/>
    </location>
</feature>
<feature type="region of interest" description="Disordered" evidence="1">
    <location>
        <begin position="1"/>
        <end position="94"/>
    </location>
</feature>
<sequence>MYITDATPHVSDDNMSTEKDDDDEQQEELPKCASFPSSSANPQMKLQLHNIPPIPLSSSSSSSINDILSPKPTSPGHTIHPPPTTATSISSGSFPRLIPIPNINTNATLAHSLSQPAYKKSSKEGSISLSSAPLSAIIKPTDPPQSSIKDGPSDHSFVSSASSVSDNTSPFKIDSQSQSEMIQSKRQASQEGLQSLPVCNSTSSDIVEKQGSNQQFLLLSQGKEEKEENSQQVHLKLMLQF</sequence>
<dbReference type="InParanoid" id="A0A1X7T7V6"/>
<feature type="region of interest" description="Disordered" evidence="1">
    <location>
        <begin position="134"/>
        <end position="196"/>
    </location>
</feature>
<dbReference type="OrthoDB" id="2157184at2759"/>
<proteinExistence type="predicted"/>
<evidence type="ECO:0000313" key="2">
    <source>
        <dbReference type="EnsemblMetazoa" id="Aqu2.1.10485_001"/>
    </source>
</evidence>
<feature type="compositionally biased region" description="Polar residues" evidence="1">
    <location>
        <begin position="174"/>
        <end position="196"/>
    </location>
</feature>
<accession>A0A1X7T7V6</accession>
<dbReference type="EnsemblMetazoa" id="Aqu2.1.10485_001">
    <property type="protein sequence ID" value="Aqu2.1.10485_001"/>
    <property type="gene ID" value="Aqu2.1.10485"/>
</dbReference>
<reference evidence="2" key="1">
    <citation type="submission" date="2017-05" db="UniProtKB">
        <authorList>
            <consortium name="EnsemblMetazoa"/>
        </authorList>
    </citation>
    <scope>IDENTIFICATION</scope>
</reference>